<name>A0A2P8Q940_9ACTN</name>
<keyword evidence="3" id="KW-0804">Transcription</keyword>
<dbReference type="CDD" id="cd06170">
    <property type="entry name" value="LuxR_C_like"/>
    <property type="match status" value="1"/>
</dbReference>
<gene>
    <name evidence="5" type="ORF">C6Y14_15635</name>
</gene>
<proteinExistence type="predicted"/>
<dbReference type="PANTHER" id="PTHR44688">
    <property type="entry name" value="DNA-BINDING TRANSCRIPTIONAL ACTIVATOR DEVR_DOSR"/>
    <property type="match status" value="1"/>
</dbReference>
<keyword evidence="6" id="KW-1185">Reference proteome</keyword>
<dbReference type="SUPFAM" id="SSF46894">
    <property type="entry name" value="C-terminal effector domain of the bipartite response regulators"/>
    <property type="match status" value="1"/>
</dbReference>
<evidence type="ECO:0000313" key="6">
    <source>
        <dbReference type="Proteomes" id="UP000240429"/>
    </source>
</evidence>
<dbReference type="InterPro" id="IPR000792">
    <property type="entry name" value="Tscrpt_reg_LuxR_C"/>
</dbReference>
<sequence length="206" mass="21574">MRALLDQQPDIAVIGYSTGTDSEAAAADSAPDVTVVVAPALTIENKRELTALAALTKVVHITKAENASRSIEILRLGVRAVLAPDTSADELIHVLRTVSAGSAMVIPEAARRSLDHLPQRHASALAASVVPSLTPRETEVIALLTQGKSNAEIAEKLSVSTATVRSHVHHLLRKLGVGSRAQAVAVAYETGLMAAIEQNSKDSGRS</sequence>
<dbReference type="PRINTS" id="PR00038">
    <property type="entry name" value="HTHLUXR"/>
</dbReference>
<evidence type="ECO:0000259" key="4">
    <source>
        <dbReference type="PROSITE" id="PS50043"/>
    </source>
</evidence>
<evidence type="ECO:0000313" key="5">
    <source>
        <dbReference type="EMBL" id="PSM42765.1"/>
    </source>
</evidence>
<dbReference type="EMBL" id="PYBJ01000008">
    <property type="protein sequence ID" value="PSM42765.1"/>
    <property type="molecule type" value="Genomic_DNA"/>
</dbReference>
<dbReference type="Proteomes" id="UP000240429">
    <property type="component" value="Unassembled WGS sequence"/>
</dbReference>
<dbReference type="PANTHER" id="PTHR44688:SF16">
    <property type="entry name" value="DNA-BINDING TRANSCRIPTIONAL ACTIVATOR DEVR_DOSR"/>
    <property type="match status" value="1"/>
</dbReference>
<dbReference type="GO" id="GO:0003677">
    <property type="term" value="F:DNA binding"/>
    <property type="evidence" value="ECO:0007669"/>
    <property type="project" value="UniProtKB-KW"/>
</dbReference>
<dbReference type="SMART" id="SM00421">
    <property type="entry name" value="HTH_LUXR"/>
    <property type="match status" value="1"/>
</dbReference>
<dbReference type="InterPro" id="IPR016032">
    <property type="entry name" value="Sig_transdc_resp-reg_C-effctor"/>
</dbReference>
<dbReference type="Pfam" id="PF00196">
    <property type="entry name" value="GerE"/>
    <property type="match status" value="1"/>
</dbReference>
<protein>
    <submittedName>
        <fullName evidence="5">DNA-binding response regulator</fullName>
    </submittedName>
</protein>
<reference evidence="5 6" key="1">
    <citation type="submission" date="2018-03" db="EMBL/GenBank/DDBJ databases">
        <title>Streptomyces dioscori sp. nov., a novel endophytic actinobacterium isolated from bulbil of Dioscorea bulbifera L.</title>
        <authorList>
            <person name="Zhikuan W."/>
        </authorList>
    </citation>
    <scope>NUCLEOTIDE SEQUENCE [LARGE SCALE GENOMIC DNA]</scope>
    <source>
        <strain evidence="5 6">A217</strain>
    </source>
</reference>
<feature type="domain" description="HTH luxR-type" evidence="4">
    <location>
        <begin position="126"/>
        <end position="191"/>
    </location>
</feature>
<dbReference type="PROSITE" id="PS00622">
    <property type="entry name" value="HTH_LUXR_1"/>
    <property type="match status" value="1"/>
</dbReference>
<dbReference type="AlphaFoldDB" id="A0A2P8Q940"/>
<dbReference type="Gene3D" id="3.40.50.2300">
    <property type="match status" value="1"/>
</dbReference>
<evidence type="ECO:0000256" key="1">
    <source>
        <dbReference type="ARBA" id="ARBA00023015"/>
    </source>
</evidence>
<dbReference type="GO" id="GO:0006355">
    <property type="term" value="P:regulation of DNA-templated transcription"/>
    <property type="evidence" value="ECO:0007669"/>
    <property type="project" value="InterPro"/>
</dbReference>
<keyword evidence="2 5" id="KW-0238">DNA-binding</keyword>
<dbReference type="PROSITE" id="PS50043">
    <property type="entry name" value="HTH_LUXR_2"/>
    <property type="match status" value="1"/>
</dbReference>
<keyword evidence="1" id="KW-0805">Transcription regulation</keyword>
<accession>A0A2P8Q940</accession>
<organism evidence="5 6">
    <name type="scientific">Streptomyces dioscori</name>
    <dbReference type="NCBI Taxonomy" id="2109333"/>
    <lineage>
        <taxon>Bacteria</taxon>
        <taxon>Bacillati</taxon>
        <taxon>Actinomycetota</taxon>
        <taxon>Actinomycetes</taxon>
        <taxon>Kitasatosporales</taxon>
        <taxon>Streptomycetaceae</taxon>
        <taxon>Streptomyces</taxon>
        <taxon>Streptomyces aurantiacus group</taxon>
    </lineage>
</organism>
<dbReference type="OrthoDB" id="161302at2"/>
<evidence type="ECO:0000256" key="3">
    <source>
        <dbReference type="ARBA" id="ARBA00023163"/>
    </source>
</evidence>
<evidence type="ECO:0000256" key="2">
    <source>
        <dbReference type="ARBA" id="ARBA00023125"/>
    </source>
</evidence>
<comment type="caution">
    <text evidence="5">The sequence shown here is derived from an EMBL/GenBank/DDBJ whole genome shotgun (WGS) entry which is preliminary data.</text>
</comment>